<proteinExistence type="predicted"/>
<comment type="caution">
    <text evidence="1">The sequence shown here is derived from an EMBL/GenBank/DDBJ whole genome shotgun (WGS) entry which is preliminary data.</text>
</comment>
<dbReference type="AlphaFoldDB" id="A0A0F9DNU4"/>
<reference evidence="1" key="1">
    <citation type="journal article" date="2015" name="Nature">
        <title>Complex archaea that bridge the gap between prokaryotes and eukaryotes.</title>
        <authorList>
            <person name="Spang A."/>
            <person name="Saw J.H."/>
            <person name="Jorgensen S.L."/>
            <person name="Zaremba-Niedzwiedzka K."/>
            <person name="Martijn J."/>
            <person name="Lind A.E."/>
            <person name="van Eijk R."/>
            <person name="Schleper C."/>
            <person name="Guy L."/>
            <person name="Ettema T.J."/>
        </authorList>
    </citation>
    <scope>NUCLEOTIDE SEQUENCE</scope>
</reference>
<dbReference type="EMBL" id="LAZR01040785">
    <property type="protein sequence ID" value="KKL13618.1"/>
    <property type="molecule type" value="Genomic_DNA"/>
</dbReference>
<name>A0A0F9DNU4_9ZZZZ</name>
<protein>
    <submittedName>
        <fullName evidence="1">Uncharacterized protein</fullName>
    </submittedName>
</protein>
<evidence type="ECO:0000313" key="1">
    <source>
        <dbReference type="EMBL" id="KKL13618.1"/>
    </source>
</evidence>
<organism evidence="1">
    <name type="scientific">marine sediment metagenome</name>
    <dbReference type="NCBI Taxonomy" id="412755"/>
    <lineage>
        <taxon>unclassified sequences</taxon>
        <taxon>metagenomes</taxon>
        <taxon>ecological metagenomes</taxon>
    </lineage>
</organism>
<accession>A0A0F9DNU4</accession>
<gene>
    <name evidence="1" type="ORF">LCGC14_2523940</name>
</gene>
<sequence length="84" mass="9217">MAKKTPLVLVEWRDSMSLGGGPWHTREVVCKSHPSTIKSAGFLVKRTKKKVIIAGHEADYDGDVAGEMCIPASCIISIKPLRIR</sequence>